<proteinExistence type="predicted"/>
<dbReference type="EMBL" id="KV428730">
    <property type="protein sequence ID" value="KZT31217.1"/>
    <property type="molecule type" value="Genomic_DNA"/>
</dbReference>
<reference evidence="1 2" key="1">
    <citation type="journal article" date="2016" name="Mol. Biol. Evol.">
        <title>Comparative Genomics of Early-Diverging Mushroom-Forming Fungi Provides Insights into the Origins of Lignocellulose Decay Capabilities.</title>
        <authorList>
            <person name="Nagy L.G."/>
            <person name="Riley R."/>
            <person name="Tritt A."/>
            <person name="Adam C."/>
            <person name="Daum C."/>
            <person name="Floudas D."/>
            <person name="Sun H."/>
            <person name="Yadav J.S."/>
            <person name="Pangilinan J."/>
            <person name="Larsson K.H."/>
            <person name="Matsuura K."/>
            <person name="Barry K."/>
            <person name="Labutti K."/>
            <person name="Kuo R."/>
            <person name="Ohm R.A."/>
            <person name="Bhattacharya S.S."/>
            <person name="Shirouzu T."/>
            <person name="Yoshinaga Y."/>
            <person name="Martin F.M."/>
            <person name="Grigoriev I.V."/>
            <person name="Hibbett D.S."/>
        </authorList>
    </citation>
    <scope>NUCLEOTIDE SEQUENCE [LARGE SCALE GENOMIC DNA]</scope>
    <source>
        <strain evidence="1 2">HHB10207 ss-3</strain>
    </source>
</reference>
<gene>
    <name evidence="1" type="ORF">SISSUDRAFT_1038601</name>
</gene>
<dbReference type="Proteomes" id="UP000076798">
    <property type="component" value="Unassembled WGS sequence"/>
</dbReference>
<organism evidence="1 2">
    <name type="scientific">Sistotremastrum suecicum HHB10207 ss-3</name>
    <dbReference type="NCBI Taxonomy" id="1314776"/>
    <lineage>
        <taxon>Eukaryota</taxon>
        <taxon>Fungi</taxon>
        <taxon>Dikarya</taxon>
        <taxon>Basidiomycota</taxon>
        <taxon>Agaricomycotina</taxon>
        <taxon>Agaricomycetes</taxon>
        <taxon>Sistotremastrales</taxon>
        <taxon>Sistotremastraceae</taxon>
        <taxon>Sistotremastrum</taxon>
    </lineage>
</organism>
<evidence type="ECO:0000313" key="2">
    <source>
        <dbReference type="Proteomes" id="UP000076798"/>
    </source>
</evidence>
<name>A0A165WJ57_9AGAM</name>
<protein>
    <submittedName>
        <fullName evidence="1">Uncharacterized protein</fullName>
    </submittedName>
</protein>
<evidence type="ECO:0000313" key="1">
    <source>
        <dbReference type="EMBL" id="KZT31217.1"/>
    </source>
</evidence>
<accession>A0A165WJ57</accession>
<sequence length="154" mass="18039">MDWRQLPLRNPPRLVHFLQRRVLREFASVVNLQLSQVLIENYIVNQKRDYTKPADLIQDDFNSILDFMTQQMSQIWSSVAFLFLLGNGTPTIRFLGNAQELPIPNLQAITILHVGNDIRTTCDEQHKAKLLELRKVVFRERSMHKYLAMGTRSF</sequence>
<keyword evidence="2" id="KW-1185">Reference proteome</keyword>
<dbReference type="AlphaFoldDB" id="A0A165WJ57"/>